<proteinExistence type="predicted"/>
<dbReference type="AlphaFoldDB" id="A0A839RXJ2"/>
<dbReference type="InterPro" id="IPR036457">
    <property type="entry name" value="PPM-type-like_dom_sf"/>
</dbReference>
<sequence>MPRIEVAEQAGTNLAGEPRPTEDRVVVVDPVPGHGQDAGAVAVLDGATERRPGLPSGGWYAEQLGGHLRQALLRSADPEVALAYAIDAVAREHDLQPGTSPSSTVALACWTADTVEALVLADSPVVTFGPSGLEVVADYRLAQLRAAGRLRSRSAVEALRNRDGGFWVAEAEPTAVAQAVRARWPRTDVHALVLATDGVAAGVDDYGVFDWHGLHGLAHTAGPQAVLDAVRDAERSDPERTRWPRPKVHDDQALVVVDFTDRSG</sequence>
<organism evidence="2 3">
    <name type="scientific">Prauserella isguenensis</name>
    <dbReference type="NCBI Taxonomy" id="1470180"/>
    <lineage>
        <taxon>Bacteria</taxon>
        <taxon>Bacillati</taxon>
        <taxon>Actinomycetota</taxon>
        <taxon>Actinomycetes</taxon>
        <taxon>Pseudonocardiales</taxon>
        <taxon>Pseudonocardiaceae</taxon>
        <taxon>Prauserella</taxon>
    </lineage>
</organism>
<dbReference type="SUPFAM" id="SSF81606">
    <property type="entry name" value="PP2C-like"/>
    <property type="match status" value="1"/>
</dbReference>
<dbReference type="Gene3D" id="3.60.40.10">
    <property type="entry name" value="PPM-type phosphatase domain"/>
    <property type="match status" value="1"/>
</dbReference>
<protein>
    <recommendedName>
        <fullName evidence="4">Protein phosphatase 2C-like protein</fullName>
    </recommendedName>
</protein>
<comment type="caution">
    <text evidence="2">The sequence shown here is derived from an EMBL/GenBank/DDBJ whole genome shotgun (WGS) entry which is preliminary data.</text>
</comment>
<accession>A0A839RXJ2</accession>
<keyword evidence="3" id="KW-1185">Reference proteome</keyword>
<reference evidence="2 3" key="1">
    <citation type="submission" date="2020-08" db="EMBL/GenBank/DDBJ databases">
        <title>Genomic Encyclopedia of Type Strains, Phase III (KMG-III): the genomes of soil and plant-associated and newly described type strains.</title>
        <authorList>
            <person name="Whitman W."/>
        </authorList>
    </citation>
    <scope>NUCLEOTIDE SEQUENCE [LARGE SCALE GENOMIC DNA]</scope>
    <source>
        <strain evidence="2 3">CECT 8577</strain>
    </source>
</reference>
<dbReference type="EMBL" id="JACHWU010000001">
    <property type="protein sequence ID" value="MBB3049349.1"/>
    <property type="molecule type" value="Genomic_DNA"/>
</dbReference>
<evidence type="ECO:0000313" key="2">
    <source>
        <dbReference type="EMBL" id="MBB3049349.1"/>
    </source>
</evidence>
<feature type="region of interest" description="Disordered" evidence="1">
    <location>
        <begin position="1"/>
        <end position="22"/>
    </location>
</feature>
<evidence type="ECO:0008006" key="4">
    <source>
        <dbReference type="Google" id="ProtNLM"/>
    </source>
</evidence>
<dbReference type="RefSeq" id="WP_343053571.1">
    <property type="nucleotide sequence ID" value="NZ_JACHWU010000001.1"/>
</dbReference>
<evidence type="ECO:0000256" key="1">
    <source>
        <dbReference type="SAM" id="MobiDB-lite"/>
    </source>
</evidence>
<dbReference type="Proteomes" id="UP000550714">
    <property type="component" value="Unassembled WGS sequence"/>
</dbReference>
<evidence type="ECO:0000313" key="3">
    <source>
        <dbReference type="Proteomes" id="UP000550714"/>
    </source>
</evidence>
<name>A0A839RXJ2_9PSEU</name>
<gene>
    <name evidence="2" type="ORF">FHS23_000344</name>
</gene>